<name>M0PLW3_9EURY</name>
<reference evidence="2 3" key="1">
    <citation type="journal article" date="2014" name="PLoS Genet.">
        <title>Phylogenetically driven sequencing of extremely halophilic archaea reveals strategies for static and dynamic osmo-response.</title>
        <authorList>
            <person name="Becker E.A."/>
            <person name="Seitzer P.M."/>
            <person name="Tritt A."/>
            <person name="Larsen D."/>
            <person name="Krusor M."/>
            <person name="Yao A.I."/>
            <person name="Wu D."/>
            <person name="Madern D."/>
            <person name="Eisen J.A."/>
            <person name="Darling A.E."/>
            <person name="Facciotti M.T."/>
        </authorList>
    </citation>
    <scope>NUCLEOTIDE SEQUENCE [LARGE SCALE GENOMIC DNA]</scope>
    <source>
        <strain evidence="2 3">JCM 13916</strain>
    </source>
</reference>
<evidence type="ECO:0000313" key="3">
    <source>
        <dbReference type="Proteomes" id="UP000011528"/>
    </source>
</evidence>
<evidence type="ECO:0000256" key="1">
    <source>
        <dbReference type="SAM" id="MobiDB-lite"/>
    </source>
</evidence>
<protein>
    <submittedName>
        <fullName evidence="2">Uncharacterized protein</fullName>
    </submittedName>
</protein>
<gene>
    <name evidence="2" type="ORF">C462_07975</name>
</gene>
<dbReference type="EMBL" id="AOJJ01000057">
    <property type="protein sequence ID" value="EMA71041.1"/>
    <property type="molecule type" value="Genomic_DNA"/>
</dbReference>
<dbReference type="STRING" id="1230455.C462_07975"/>
<comment type="caution">
    <text evidence="2">The sequence shown here is derived from an EMBL/GenBank/DDBJ whole genome shotgun (WGS) entry which is preliminary data.</text>
</comment>
<organism evidence="2 3">
    <name type="scientific">Halorubrum distributum JCM 13916</name>
    <dbReference type="NCBI Taxonomy" id="1230455"/>
    <lineage>
        <taxon>Archaea</taxon>
        <taxon>Methanobacteriati</taxon>
        <taxon>Methanobacteriota</taxon>
        <taxon>Stenosarchaea group</taxon>
        <taxon>Halobacteria</taxon>
        <taxon>Halobacteriales</taxon>
        <taxon>Haloferacaceae</taxon>
        <taxon>Halorubrum</taxon>
        <taxon>Halorubrum distributum group</taxon>
    </lineage>
</organism>
<proteinExistence type="predicted"/>
<evidence type="ECO:0000313" key="2">
    <source>
        <dbReference type="EMBL" id="EMA71041.1"/>
    </source>
</evidence>
<dbReference type="RefSeq" id="WP_007994980.1">
    <property type="nucleotide sequence ID" value="NZ_AOJJ01000057.1"/>
</dbReference>
<dbReference type="AlphaFoldDB" id="M0PLW3"/>
<accession>M0PLW3</accession>
<dbReference type="Proteomes" id="UP000011528">
    <property type="component" value="Unassembled WGS sequence"/>
</dbReference>
<sequence length="70" mass="7757">MSLHGPDRHFEDHREALQALTNGEVDAATVRREFSNVEDIERLIGVALSKQSERKSPSELSDVVSIGPEV</sequence>
<feature type="region of interest" description="Disordered" evidence="1">
    <location>
        <begin position="50"/>
        <end position="70"/>
    </location>
</feature>